<sequence>MNYYSVITVTPTSEDWIPAYLESVVGLVNRHGGQFLARTPNHEQLEGEKQDAALRIIIGWPSKQAALDFTNDPDYQPHLKARLAGSVSQHFLIEGKDQLA</sequence>
<evidence type="ECO:0000313" key="3">
    <source>
        <dbReference type="Proteomes" id="UP000198924"/>
    </source>
</evidence>
<dbReference type="InterPro" id="IPR011008">
    <property type="entry name" value="Dimeric_a/b-barrel"/>
</dbReference>
<dbReference type="Proteomes" id="UP000198924">
    <property type="component" value="Unassembled WGS sequence"/>
</dbReference>
<dbReference type="SUPFAM" id="SSF54909">
    <property type="entry name" value="Dimeric alpha+beta barrel"/>
    <property type="match status" value="1"/>
</dbReference>
<dbReference type="InterPro" id="IPR010753">
    <property type="entry name" value="DUF1330"/>
</dbReference>
<name>A0A1I4B8Y7_9GAMM</name>
<dbReference type="PANTHER" id="PTHR41521:SF4">
    <property type="entry name" value="BLR0684 PROTEIN"/>
    <property type="match status" value="1"/>
</dbReference>
<dbReference type="Gene3D" id="3.30.70.100">
    <property type="match status" value="1"/>
</dbReference>
<dbReference type="Pfam" id="PF07045">
    <property type="entry name" value="DUF1330"/>
    <property type="match status" value="1"/>
</dbReference>
<accession>A0A1I4B8Y7</accession>
<keyword evidence="3" id="KW-1185">Reference proteome</keyword>
<evidence type="ECO:0000313" key="2">
    <source>
        <dbReference type="EMBL" id="SFK65295.1"/>
    </source>
</evidence>
<dbReference type="STRING" id="45496.SAMN04488079_1189"/>
<protein>
    <submittedName>
        <fullName evidence="2">Uncharacterized conserved protein, DUF1330 family</fullName>
    </submittedName>
</protein>
<reference evidence="3" key="1">
    <citation type="submission" date="2016-10" db="EMBL/GenBank/DDBJ databases">
        <authorList>
            <person name="Varghese N."/>
            <person name="Submissions S."/>
        </authorList>
    </citation>
    <scope>NUCLEOTIDE SEQUENCE [LARGE SCALE GENOMIC DNA]</scope>
    <source>
        <strain evidence="3">DSM 11578</strain>
    </source>
</reference>
<organism evidence="2 3">
    <name type="scientific">Methylophaga sulfidovorans</name>
    <dbReference type="NCBI Taxonomy" id="45496"/>
    <lineage>
        <taxon>Bacteria</taxon>
        <taxon>Pseudomonadati</taxon>
        <taxon>Pseudomonadota</taxon>
        <taxon>Gammaproteobacteria</taxon>
        <taxon>Thiotrichales</taxon>
        <taxon>Piscirickettsiaceae</taxon>
        <taxon>Methylophaga</taxon>
    </lineage>
</organism>
<dbReference type="OrthoDB" id="9806380at2"/>
<proteinExistence type="predicted"/>
<dbReference type="RefSeq" id="WP_091715456.1">
    <property type="nucleotide sequence ID" value="NZ_FOSH01000018.1"/>
</dbReference>
<dbReference type="PANTHER" id="PTHR41521">
    <property type="match status" value="1"/>
</dbReference>
<evidence type="ECO:0000259" key="1">
    <source>
        <dbReference type="Pfam" id="PF07045"/>
    </source>
</evidence>
<gene>
    <name evidence="2" type="ORF">SAMN04488079_1189</name>
</gene>
<dbReference type="EMBL" id="FOSH01000018">
    <property type="protein sequence ID" value="SFK65295.1"/>
    <property type="molecule type" value="Genomic_DNA"/>
</dbReference>
<dbReference type="AlphaFoldDB" id="A0A1I4B8Y7"/>
<feature type="domain" description="DUF1330" evidence="1">
    <location>
        <begin position="4"/>
        <end position="95"/>
    </location>
</feature>